<keyword evidence="1 2" id="KW-0238">DNA-binding</keyword>
<gene>
    <name evidence="4" type="ORF">H4W81_003641</name>
</gene>
<evidence type="ECO:0000256" key="2">
    <source>
        <dbReference type="PROSITE-ProRule" id="PRU00252"/>
    </source>
</evidence>
<organism evidence="4 5">
    <name type="scientific">Nonomuraea africana</name>
    <dbReference type="NCBI Taxonomy" id="46171"/>
    <lineage>
        <taxon>Bacteria</taxon>
        <taxon>Bacillati</taxon>
        <taxon>Actinomycetota</taxon>
        <taxon>Actinomycetes</taxon>
        <taxon>Streptosporangiales</taxon>
        <taxon>Streptosporangiaceae</taxon>
        <taxon>Nonomuraea</taxon>
    </lineage>
</organism>
<feature type="region of interest" description="Disordered" evidence="3">
    <location>
        <begin position="108"/>
        <end position="222"/>
    </location>
</feature>
<dbReference type="RefSeq" id="WP_192775881.1">
    <property type="nucleotide sequence ID" value="NZ_BAAASY010000007.1"/>
</dbReference>
<dbReference type="PROSITE" id="PS50935">
    <property type="entry name" value="SSB"/>
    <property type="match status" value="1"/>
</dbReference>
<keyword evidence="5" id="KW-1185">Reference proteome</keyword>
<evidence type="ECO:0000256" key="1">
    <source>
        <dbReference type="ARBA" id="ARBA00023125"/>
    </source>
</evidence>
<dbReference type="SUPFAM" id="SSF50249">
    <property type="entry name" value="Nucleic acid-binding proteins"/>
    <property type="match status" value="1"/>
</dbReference>
<evidence type="ECO:0000256" key="3">
    <source>
        <dbReference type="SAM" id="MobiDB-lite"/>
    </source>
</evidence>
<name>A0ABR9KH21_9ACTN</name>
<dbReference type="InterPro" id="IPR012340">
    <property type="entry name" value="NA-bd_OB-fold"/>
</dbReference>
<evidence type="ECO:0000313" key="4">
    <source>
        <dbReference type="EMBL" id="MBE1560862.1"/>
    </source>
</evidence>
<evidence type="ECO:0000313" key="5">
    <source>
        <dbReference type="Proteomes" id="UP000661607"/>
    </source>
</evidence>
<dbReference type="GO" id="GO:0003677">
    <property type="term" value="F:DNA binding"/>
    <property type="evidence" value="ECO:0007669"/>
    <property type="project" value="UniProtKB-KW"/>
</dbReference>
<reference evidence="4 5" key="1">
    <citation type="submission" date="2020-10" db="EMBL/GenBank/DDBJ databases">
        <title>Sequencing the genomes of 1000 actinobacteria strains.</title>
        <authorList>
            <person name="Klenk H.-P."/>
        </authorList>
    </citation>
    <scope>NUCLEOTIDE SEQUENCE [LARGE SCALE GENOMIC DNA]</scope>
    <source>
        <strain evidence="4 5">DSM 43748</strain>
    </source>
</reference>
<dbReference type="InterPro" id="IPR000424">
    <property type="entry name" value="Primosome_PriB/ssb"/>
</dbReference>
<dbReference type="Pfam" id="PF00436">
    <property type="entry name" value="SSB"/>
    <property type="match status" value="1"/>
</dbReference>
<proteinExistence type="predicted"/>
<protein>
    <submittedName>
        <fullName evidence="4">Single-stranded DNA-binding protein</fullName>
    </submittedName>
</protein>
<dbReference type="Gene3D" id="2.40.50.140">
    <property type="entry name" value="Nucleic acid-binding proteins"/>
    <property type="match status" value="1"/>
</dbReference>
<sequence length="222" mass="23594">MDRNDVTLVGRLSASPDERAMPSGDTLTKWRIIVRRDPHVRRGHVDTIQCVTFDSEVAALVKGMRPRDPMEVRGALRCRIYGPPSGKSWRYEVEVHSVVVATTAEILQPTSMDGTPPEILQPVPTDGTPSEALQSKPPDGTPSGTLQPSPTDETPPEPLHGSPTGNPTAPESRQAIPAAGAVSEANPQGLDDGAAFREKPAMVPSDLASTPPRPVAYLASTG</sequence>
<feature type="compositionally biased region" description="Polar residues" evidence="3">
    <location>
        <begin position="142"/>
        <end position="152"/>
    </location>
</feature>
<dbReference type="Proteomes" id="UP000661607">
    <property type="component" value="Unassembled WGS sequence"/>
</dbReference>
<comment type="caution">
    <text evidence="4">The sequence shown here is derived from an EMBL/GenBank/DDBJ whole genome shotgun (WGS) entry which is preliminary data.</text>
</comment>
<accession>A0ABR9KH21</accession>
<dbReference type="EMBL" id="JADBEF010000001">
    <property type="protein sequence ID" value="MBE1560862.1"/>
    <property type="molecule type" value="Genomic_DNA"/>
</dbReference>